<proteinExistence type="predicted"/>
<feature type="signal peptide" evidence="10">
    <location>
        <begin position="1"/>
        <end position="20"/>
    </location>
</feature>
<evidence type="ECO:0008006" key="15">
    <source>
        <dbReference type="Google" id="ProtNLM"/>
    </source>
</evidence>
<dbReference type="Proteomes" id="UP001172102">
    <property type="component" value="Unassembled WGS sequence"/>
</dbReference>
<dbReference type="SUPFAM" id="SSF57016">
    <property type="entry name" value="Plant lectins/antimicrobial peptides"/>
    <property type="match status" value="1"/>
</dbReference>
<accession>A0AA39ZRH2</accession>
<dbReference type="SMART" id="SM00270">
    <property type="entry name" value="ChtBD1"/>
    <property type="match status" value="1"/>
</dbReference>
<evidence type="ECO:0000256" key="5">
    <source>
        <dbReference type="ARBA" id="ARBA00022801"/>
    </source>
</evidence>
<dbReference type="InterPro" id="IPR011330">
    <property type="entry name" value="Glyco_hydro/deAcase_b/a-brl"/>
</dbReference>
<gene>
    <name evidence="13" type="ORF">B0H67DRAFT_595485</name>
</gene>
<dbReference type="InterPro" id="IPR036861">
    <property type="entry name" value="Endochitinase-like_sf"/>
</dbReference>
<evidence type="ECO:0000259" key="12">
    <source>
        <dbReference type="PROSITE" id="PS51677"/>
    </source>
</evidence>
<feature type="disulfide bond" evidence="8">
    <location>
        <begin position="56"/>
        <end position="68"/>
    </location>
</feature>
<dbReference type="PROSITE" id="PS00026">
    <property type="entry name" value="CHIT_BIND_I_1"/>
    <property type="match status" value="1"/>
</dbReference>
<evidence type="ECO:0000259" key="11">
    <source>
        <dbReference type="PROSITE" id="PS50941"/>
    </source>
</evidence>
<evidence type="ECO:0000256" key="8">
    <source>
        <dbReference type="PROSITE-ProRule" id="PRU00261"/>
    </source>
</evidence>
<feature type="chain" id="PRO_5041221498" description="Chitin deacetylase" evidence="10">
    <location>
        <begin position="21"/>
        <end position="467"/>
    </location>
</feature>
<evidence type="ECO:0000256" key="9">
    <source>
        <dbReference type="SAM" id="MobiDB-lite"/>
    </source>
</evidence>
<keyword evidence="5" id="KW-0378">Hydrolase</keyword>
<evidence type="ECO:0000313" key="14">
    <source>
        <dbReference type="Proteomes" id="UP001172102"/>
    </source>
</evidence>
<comment type="caution">
    <text evidence="8">Lacks conserved residue(s) required for the propagation of feature annotation.</text>
</comment>
<evidence type="ECO:0000256" key="2">
    <source>
        <dbReference type="ARBA" id="ARBA00022669"/>
    </source>
</evidence>
<evidence type="ECO:0000256" key="4">
    <source>
        <dbReference type="ARBA" id="ARBA00022729"/>
    </source>
</evidence>
<dbReference type="CDD" id="cd10951">
    <property type="entry name" value="CE4_ClCDA_like"/>
    <property type="match status" value="1"/>
</dbReference>
<organism evidence="13 14">
    <name type="scientific">Lasiosphaeris hirsuta</name>
    <dbReference type="NCBI Taxonomy" id="260670"/>
    <lineage>
        <taxon>Eukaryota</taxon>
        <taxon>Fungi</taxon>
        <taxon>Dikarya</taxon>
        <taxon>Ascomycota</taxon>
        <taxon>Pezizomycotina</taxon>
        <taxon>Sordariomycetes</taxon>
        <taxon>Sordariomycetidae</taxon>
        <taxon>Sordariales</taxon>
        <taxon>Lasiosphaeriaceae</taxon>
        <taxon>Lasiosphaeris</taxon>
    </lineage>
</organism>
<dbReference type="PROSITE" id="PS50941">
    <property type="entry name" value="CHIT_BIND_I_2"/>
    <property type="match status" value="1"/>
</dbReference>
<dbReference type="InterPro" id="IPR018371">
    <property type="entry name" value="Chitin-binding_1_CS"/>
</dbReference>
<feature type="disulfide bond" evidence="8">
    <location>
        <begin position="47"/>
        <end position="62"/>
    </location>
</feature>
<dbReference type="Gene3D" id="3.20.20.370">
    <property type="entry name" value="Glycoside hydrolase/deacetylase"/>
    <property type="match status" value="1"/>
</dbReference>
<dbReference type="CDD" id="cd00035">
    <property type="entry name" value="ChtBD1"/>
    <property type="match status" value="1"/>
</dbReference>
<keyword evidence="6" id="KW-0119">Carbohydrate metabolism</keyword>
<dbReference type="SUPFAM" id="SSF88713">
    <property type="entry name" value="Glycoside hydrolase/deacetylase"/>
    <property type="match status" value="1"/>
</dbReference>
<evidence type="ECO:0000256" key="10">
    <source>
        <dbReference type="SAM" id="SignalP"/>
    </source>
</evidence>
<dbReference type="GO" id="GO:0046872">
    <property type="term" value="F:metal ion binding"/>
    <property type="evidence" value="ECO:0007669"/>
    <property type="project" value="UniProtKB-KW"/>
</dbReference>
<dbReference type="PROSITE" id="PS51677">
    <property type="entry name" value="NODB"/>
    <property type="match status" value="1"/>
</dbReference>
<dbReference type="EMBL" id="JAUKUA010000009">
    <property type="protein sequence ID" value="KAK0702325.1"/>
    <property type="molecule type" value="Genomic_DNA"/>
</dbReference>
<feature type="domain" description="Chitin-binding type-1" evidence="11">
    <location>
        <begin position="44"/>
        <end position="90"/>
    </location>
</feature>
<reference evidence="13" key="1">
    <citation type="submission" date="2023-06" db="EMBL/GenBank/DDBJ databases">
        <title>Genome-scale phylogeny and comparative genomics of the fungal order Sordariales.</title>
        <authorList>
            <consortium name="Lawrence Berkeley National Laboratory"/>
            <person name="Hensen N."/>
            <person name="Bonometti L."/>
            <person name="Westerberg I."/>
            <person name="Brannstrom I.O."/>
            <person name="Guillou S."/>
            <person name="Cros-Aarteil S."/>
            <person name="Calhoun S."/>
            <person name="Haridas S."/>
            <person name="Kuo A."/>
            <person name="Mondo S."/>
            <person name="Pangilinan J."/>
            <person name="Riley R."/>
            <person name="Labutti K."/>
            <person name="Andreopoulos B."/>
            <person name="Lipzen A."/>
            <person name="Chen C."/>
            <person name="Yanf M."/>
            <person name="Daum C."/>
            <person name="Ng V."/>
            <person name="Clum A."/>
            <person name="Steindorff A."/>
            <person name="Ohm R."/>
            <person name="Martin F."/>
            <person name="Silar P."/>
            <person name="Natvig D."/>
            <person name="Lalanne C."/>
            <person name="Gautier V."/>
            <person name="Ament-Velasquez S.L."/>
            <person name="Kruys A."/>
            <person name="Hutchinson M.I."/>
            <person name="Powell A.J."/>
            <person name="Barry K."/>
            <person name="Miller A.N."/>
            <person name="Grigoriev I.V."/>
            <person name="Debuchy R."/>
            <person name="Gladieux P."/>
            <person name="Thoren M.H."/>
            <person name="Johannesson H."/>
        </authorList>
    </citation>
    <scope>NUCLEOTIDE SEQUENCE</scope>
    <source>
        <strain evidence="13">SMH4607-1</strain>
    </source>
</reference>
<dbReference type="AlphaFoldDB" id="A0AA39ZRH2"/>
<keyword evidence="3" id="KW-0479">Metal-binding</keyword>
<evidence type="ECO:0000313" key="13">
    <source>
        <dbReference type="EMBL" id="KAK0702325.1"/>
    </source>
</evidence>
<dbReference type="PANTHER" id="PTHR46471">
    <property type="entry name" value="CHITIN DEACETYLASE"/>
    <property type="match status" value="1"/>
</dbReference>
<dbReference type="InterPro" id="IPR002509">
    <property type="entry name" value="NODB_dom"/>
</dbReference>
<dbReference type="GO" id="GO:0016810">
    <property type="term" value="F:hydrolase activity, acting on carbon-nitrogen (but not peptide) bonds"/>
    <property type="evidence" value="ECO:0007669"/>
    <property type="project" value="InterPro"/>
</dbReference>
<comment type="caution">
    <text evidence="13">The sequence shown here is derived from an EMBL/GenBank/DDBJ whole genome shotgun (WGS) entry which is preliminary data.</text>
</comment>
<feature type="region of interest" description="Disordered" evidence="9">
    <location>
        <begin position="348"/>
        <end position="385"/>
    </location>
</feature>
<dbReference type="InterPro" id="IPR001002">
    <property type="entry name" value="Chitin-bd_1"/>
</dbReference>
<dbReference type="Pfam" id="PF00187">
    <property type="entry name" value="Chitin_bind_1"/>
    <property type="match status" value="1"/>
</dbReference>
<dbReference type="Gene3D" id="3.30.60.10">
    <property type="entry name" value="Endochitinase-like"/>
    <property type="match status" value="1"/>
</dbReference>
<keyword evidence="14" id="KW-1185">Reference proteome</keyword>
<feature type="compositionally biased region" description="Low complexity" evidence="9">
    <location>
        <begin position="349"/>
        <end position="385"/>
    </location>
</feature>
<evidence type="ECO:0000256" key="3">
    <source>
        <dbReference type="ARBA" id="ARBA00022723"/>
    </source>
</evidence>
<comment type="cofactor">
    <cofactor evidence="1">
        <name>Co(2+)</name>
        <dbReference type="ChEBI" id="CHEBI:48828"/>
    </cofactor>
</comment>
<sequence length="467" mass="49079">MRFLDLIALFPGALWSPFLAVHYSSALGSSTTNGAVLGRRAGPGAACGPTSGNAVCDSGLCCSEAGTCGTGTAFCGGPGCQLSFSPACDGNQVPAGPDTSRTPRPSFGSVPNGVDISHCSIIGKVALTFDDGPYIYTTELLDLLKRNNVRATFFVVGNNAGKGQISDASSGYKAIIQRMITDGHQVASHTWSHQDLDAATPQQRRAQIVNNEIALSSILGVFPTYFRPPYTRCGSDCYGDLKSLGYRVVNYDIDTRDWQDGGVNAKSTYETILTQHSAANSAWISLAHDVQEFTVHGFAQFMIDKARALGYDLVTVGDCLGDPPANWYRDPATGEGRDARGVVPLQATSISSPPASSSSESNPLKTPSTQSTTKTSTSVSPTKLVTPTPVTSVNFGIEHQTLHPSSGPHTTSFTSTTALSTTAIFSTSTSNAARIRSGVSLDLAIQTVTFLVWSGLVSVGCLVVKLL</sequence>
<dbReference type="PANTHER" id="PTHR46471:SF2">
    <property type="entry name" value="CHITIN DEACETYLASE-RELATED"/>
    <property type="match status" value="1"/>
</dbReference>
<name>A0AA39ZRH2_9PEZI</name>
<keyword evidence="2 8" id="KW-0147">Chitin-binding</keyword>
<keyword evidence="4 10" id="KW-0732">Signal</keyword>
<feature type="disulfide bond" evidence="8">
    <location>
        <begin position="61"/>
        <end position="75"/>
    </location>
</feature>
<evidence type="ECO:0000256" key="1">
    <source>
        <dbReference type="ARBA" id="ARBA00001941"/>
    </source>
</evidence>
<keyword evidence="8" id="KW-1015">Disulfide bond</keyword>
<protein>
    <recommendedName>
        <fullName evidence="15">Chitin deacetylase</fullName>
    </recommendedName>
</protein>
<evidence type="ECO:0000256" key="6">
    <source>
        <dbReference type="ARBA" id="ARBA00023277"/>
    </source>
</evidence>
<dbReference type="Pfam" id="PF01522">
    <property type="entry name" value="Polysacc_deac_1"/>
    <property type="match status" value="1"/>
</dbReference>
<dbReference type="GO" id="GO:0005975">
    <property type="term" value="P:carbohydrate metabolic process"/>
    <property type="evidence" value="ECO:0007669"/>
    <property type="project" value="InterPro"/>
</dbReference>
<feature type="domain" description="NodB homology" evidence="12">
    <location>
        <begin position="123"/>
        <end position="314"/>
    </location>
</feature>
<dbReference type="GO" id="GO:0008061">
    <property type="term" value="F:chitin binding"/>
    <property type="evidence" value="ECO:0007669"/>
    <property type="project" value="UniProtKB-UniRule"/>
</dbReference>
<keyword evidence="7" id="KW-0170">Cobalt</keyword>
<evidence type="ECO:0000256" key="7">
    <source>
        <dbReference type="ARBA" id="ARBA00023285"/>
    </source>
</evidence>